<evidence type="ECO:0000313" key="5">
    <source>
        <dbReference type="EMBL" id="CAD9118637.1"/>
    </source>
</evidence>
<dbReference type="GO" id="GO:0005886">
    <property type="term" value="C:plasma membrane"/>
    <property type="evidence" value="ECO:0007669"/>
    <property type="project" value="TreeGrafter"/>
</dbReference>
<keyword evidence="2" id="KW-0808">Transferase</keyword>
<proteinExistence type="predicted"/>
<dbReference type="GO" id="GO:0008168">
    <property type="term" value="F:methyltransferase activity"/>
    <property type="evidence" value="ECO:0007669"/>
    <property type="project" value="UniProtKB-KW"/>
</dbReference>
<feature type="signal peptide" evidence="4">
    <location>
        <begin position="1"/>
        <end position="31"/>
    </location>
</feature>
<dbReference type="SUPFAM" id="SSF53335">
    <property type="entry name" value="S-adenosyl-L-methionine-dependent methyltransferases"/>
    <property type="match status" value="1"/>
</dbReference>
<accession>A0A7S1Q5R9</accession>
<evidence type="ECO:0008006" key="6">
    <source>
        <dbReference type="Google" id="ProtNLM"/>
    </source>
</evidence>
<sequence length="397" mass="44705">MAGSSVGRLVVIVCLASLLVNVMQFSRNATAAYHYEEELRVLRASLAHQKQKGAAGSGVGAGGAPGAGKCPECPPCPQSEEFLKEPPEGGDDAGDQQQQQQAGLPGPQDEIGWDLGLARVPNKTKNTVYDPRNDAALQKSPKRYARSPVPKGSWRVRVGDNKWVTMDEVAFAYDVWFEENQRFSYMSWLGVYVQQDPIDAFAIQDMLWRVKPDLVIEIGTNTGGGAVFYSSVMRAYNDKAKIVTLDVVPAPRNWNKRNAHNCPNCILGPEHAYWKDGMITYIQGRVTEQSTRDKVQKFVDEAKTVLVIEDASHRYPDTLENIEASYHWVTKGSYLLVQDTKMDRFVAGLGQKYGKYKFGPMRSVDEFIAKHGDKFVIDRRFEYLLYSQHHRGWLYRK</sequence>
<feature type="chain" id="PRO_5031459646" description="Rhamnosyl O-methyltransferase" evidence="4">
    <location>
        <begin position="32"/>
        <end position="397"/>
    </location>
</feature>
<dbReference type="EMBL" id="HBGF01024327">
    <property type="protein sequence ID" value="CAD9118637.1"/>
    <property type="molecule type" value="Transcribed_RNA"/>
</dbReference>
<dbReference type="GO" id="GO:0032259">
    <property type="term" value="P:methylation"/>
    <property type="evidence" value="ECO:0007669"/>
    <property type="project" value="UniProtKB-KW"/>
</dbReference>
<feature type="compositionally biased region" description="Low complexity" evidence="3">
    <location>
        <begin position="95"/>
        <end position="108"/>
    </location>
</feature>
<dbReference type="Gene3D" id="3.40.50.150">
    <property type="entry name" value="Vaccinia Virus protein VP39"/>
    <property type="match status" value="1"/>
</dbReference>
<dbReference type="AlphaFoldDB" id="A0A7S1Q5R9"/>
<evidence type="ECO:0000256" key="3">
    <source>
        <dbReference type="SAM" id="MobiDB-lite"/>
    </source>
</evidence>
<dbReference type="InterPro" id="IPR007072">
    <property type="entry name" value="RNMT_CmcI"/>
</dbReference>
<evidence type="ECO:0000256" key="2">
    <source>
        <dbReference type="ARBA" id="ARBA00022679"/>
    </source>
</evidence>
<dbReference type="InterPro" id="IPR029063">
    <property type="entry name" value="SAM-dependent_MTases_sf"/>
</dbReference>
<keyword evidence="1" id="KW-0489">Methyltransferase</keyword>
<name>A0A7S1Q5R9_NEODS</name>
<dbReference type="Pfam" id="PF04989">
    <property type="entry name" value="RMNT_CmcI"/>
    <property type="match status" value="1"/>
</dbReference>
<dbReference type="PANTHER" id="PTHR40048:SF1">
    <property type="entry name" value="RHAMNOSYL O-METHYLTRANSFERASE"/>
    <property type="match status" value="1"/>
</dbReference>
<dbReference type="PANTHER" id="PTHR40048">
    <property type="entry name" value="RHAMNOSYL O-METHYLTRANSFERASE"/>
    <property type="match status" value="1"/>
</dbReference>
<gene>
    <name evidence="5" type="ORF">NDES1114_LOCUS16131</name>
</gene>
<feature type="region of interest" description="Disordered" evidence="3">
    <location>
        <begin position="77"/>
        <end position="108"/>
    </location>
</feature>
<evidence type="ECO:0000256" key="1">
    <source>
        <dbReference type="ARBA" id="ARBA00022603"/>
    </source>
</evidence>
<evidence type="ECO:0000256" key="4">
    <source>
        <dbReference type="SAM" id="SignalP"/>
    </source>
</evidence>
<protein>
    <recommendedName>
        <fullName evidence="6">Rhamnosyl O-methyltransferase</fullName>
    </recommendedName>
</protein>
<keyword evidence="4" id="KW-0732">Signal</keyword>
<dbReference type="GO" id="GO:0008610">
    <property type="term" value="P:lipid biosynthetic process"/>
    <property type="evidence" value="ECO:0007669"/>
    <property type="project" value="InterPro"/>
</dbReference>
<reference evidence="5" key="1">
    <citation type="submission" date="2021-01" db="EMBL/GenBank/DDBJ databases">
        <authorList>
            <person name="Corre E."/>
            <person name="Pelletier E."/>
            <person name="Niang G."/>
            <person name="Scheremetjew M."/>
            <person name="Finn R."/>
            <person name="Kale V."/>
            <person name="Holt S."/>
            <person name="Cochrane G."/>
            <person name="Meng A."/>
            <person name="Brown T."/>
            <person name="Cohen L."/>
        </authorList>
    </citation>
    <scope>NUCLEOTIDE SEQUENCE</scope>
    <source>
        <strain evidence="5">CCAP 1951/1</strain>
    </source>
</reference>
<organism evidence="5">
    <name type="scientific">Neobodo designis</name>
    <name type="common">Flagellated protozoan</name>
    <name type="synonym">Bodo designis</name>
    <dbReference type="NCBI Taxonomy" id="312471"/>
    <lineage>
        <taxon>Eukaryota</taxon>
        <taxon>Discoba</taxon>
        <taxon>Euglenozoa</taxon>
        <taxon>Kinetoplastea</taxon>
        <taxon>Metakinetoplastina</taxon>
        <taxon>Neobodonida</taxon>
        <taxon>Neobodo</taxon>
    </lineage>
</organism>